<accession>A0AAV8XEU0</accession>
<dbReference type="InterPro" id="IPR027417">
    <property type="entry name" value="P-loop_NTPase"/>
</dbReference>
<dbReference type="AlphaFoldDB" id="A0AAV8XEU0"/>
<dbReference type="Proteomes" id="UP001162162">
    <property type="component" value="Unassembled WGS sequence"/>
</dbReference>
<evidence type="ECO:0000313" key="2">
    <source>
        <dbReference type="EMBL" id="KAJ8937138.1"/>
    </source>
</evidence>
<dbReference type="InterPro" id="IPR050566">
    <property type="entry name" value="Deoxyribonucleoside_kinase"/>
</dbReference>
<dbReference type="EMBL" id="JAPWTK010000679">
    <property type="protein sequence ID" value="KAJ8937138.1"/>
    <property type="molecule type" value="Genomic_DNA"/>
</dbReference>
<dbReference type="InterPro" id="IPR031314">
    <property type="entry name" value="DNK_dom"/>
</dbReference>
<evidence type="ECO:0000259" key="1">
    <source>
        <dbReference type="Pfam" id="PF01712"/>
    </source>
</evidence>
<evidence type="ECO:0000313" key="3">
    <source>
        <dbReference type="Proteomes" id="UP001162162"/>
    </source>
</evidence>
<feature type="domain" description="Deoxynucleoside kinase" evidence="1">
    <location>
        <begin position="15"/>
        <end position="107"/>
    </location>
</feature>
<keyword evidence="3" id="KW-1185">Reference proteome</keyword>
<dbReference type="Gene3D" id="3.40.50.300">
    <property type="entry name" value="P-loop containing nucleotide triphosphate hydrolases"/>
    <property type="match status" value="1"/>
</dbReference>
<gene>
    <name evidence="2" type="ORF">NQ318_019403</name>
</gene>
<dbReference type="GO" id="GO:0019136">
    <property type="term" value="F:deoxynucleoside kinase activity"/>
    <property type="evidence" value="ECO:0007669"/>
    <property type="project" value="TreeGrafter"/>
</dbReference>
<dbReference type="PANTHER" id="PTHR10513">
    <property type="entry name" value="DEOXYNUCLEOSIDE KINASE"/>
    <property type="match status" value="1"/>
</dbReference>
<comment type="caution">
    <text evidence="2">The sequence shown here is derived from an EMBL/GenBank/DDBJ whole genome shotgun (WGS) entry which is preliminary data.</text>
</comment>
<protein>
    <recommendedName>
        <fullName evidence="1">Deoxynucleoside kinase domain-containing protein</fullName>
    </recommendedName>
</protein>
<sequence>MSSSKNTLLRPFTVIVEGNIGSGKTTFLNHFNKFDNVSILAEPIEMWRNCNGYNLLDFMYKDPIKWSFTFQSYVQLTMLRQHSYKTSTSIKLMERSIYSARYCFVEKNV</sequence>
<reference evidence="2" key="1">
    <citation type="journal article" date="2023" name="Insect Mol. Biol.">
        <title>Genome sequencing provides insights into the evolution of gene families encoding plant cell wall-degrading enzymes in longhorned beetles.</title>
        <authorList>
            <person name="Shin N.R."/>
            <person name="Okamura Y."/>
            <person name="Kirsch R."/>
            <person name="Pauchet Y."/>
        </authorList>
    </citation>
    <scope>NUCLEOTIDE SEQUENCE</scope>
    <source>
        <strain evidence="2">AMC_N1</strain>
    </source>
</reference>
<dbReference type="PANTHER" id="PTHR10513:SF24">
    <property type="entry name" value="THYMIDINE KINASE 2, MITOCHONDRIAL"/>
    <property type="match status" value="1"/>
</dbReference>
<dbReference type="SUPFAM" id="SSF52540">
    <property type="entry name" value="P-loop containing nucleoside triphosphate hydrolases"/>
    <property type="match status" value="1"/>
</dbReference>
<name>A0AAV8XEU0_9CUCU</name>
<dbReference type="Pfam" id="PF01712">
    <property type="entry name" value="dNK"/>
    <property type="match status" value="1"/>
</dbReference>
<dbReference type="GO" id="GO:0005739">
    <property type="term" value="C:mitochondrion"/>
    <property type="evidence" value="ECO:0007669"/>
    <property type="project" value="TreeGrafter"/>
</dbReference>
<proteinExistence type="predicted"/>
<organism evidence="2 3">
    <name type="scientific">Aromia moschata</name>
    <dbReference type="NCBI Taxonomy" id="1265417"/>
    <lineage>
        <taxon>Eukaryota</taxon>
        <taxon>Metazoa</taxon>
        <taxon>Ecdysozoa</taxon>
        <taxon>Arthropoda</taxon>
        <taxon>Hexapoda</taxon>
        <taxon>Insecta</taxon>
        <taxon>Pterygota</taxon>
        <taxon>Neoptera</taxon>
        <taxon>Endopterygota</taxon>
        <taxon>Coleoptera</taxon>
        <taxon>Polyphaga</taxon>
        <taxon>Cucujiformia</taxon>
        <taxon>Chrysomeloidea</taxon>
        <taxon>Cerambycidae</taxon>
        <taxon>Cerambycinae</taxon>
        <taxon>Callichromatini</taxon>
        <taxon>Aromia</taxon>
    </lineage>
</organism>